<evidence type="ECO:0000256" key="1">
    <source>
        <dbReference type="SAM" id="Phobius"/>
    </source>
</evidence>
<feature type="transmembrane region" description="Helical" evidence="1">
    <location>
        <begin position="122"/>
        <end position="144"/>
    </location>
</feature>
<organism evidence="3 4">
    <name type="scientific">Segnochrobactrum spirostomi</name>
    <dbReference type="NCBI Taxonomy" id="2608987"/>
    <lineage>
        <taxon>Bacteria</taxon>
        <taxon>Pseudomonadati</taxon>
        <taxon>Pseudomonadota</taxon>
        <taxon>Alphaproteobacteria</taxon>
        <taxon>Hyphomicrobiales</taxon>
        <taxon>Segnochrobactraceae</taxon>
        <taxon>Segnochrobactrum</taxon>
    </lineage>
</organism>
<feature type="transmembrane region" description="Helical" evidence="1">
    <location>
        <begin position="183"/>
        <end position="203"/>
    </location>
</feature>
<accession>A0A6A7Y1V4</accession>
<feature type="transmembrane region" description="Helical" evidence="1">
    <location>
        <begin position="209"/>
        <end position="233"/>
    </location>
</feature>
<comment type="caution">
    <text evidence="3">The sequence shown here is derived from an EMBL/GenBank/DDBJ whole genome shotgun (WGS) entry which is preliminary data.</text>
</comment>
<feature type="transmembrane region" description="Helical" evidence="1">
    <location>
        <begin position="97"/>
        <end position="115"/>
    </location>
</feature>
<evidence type="ECO:0000259" key="2">
    <source>
        <dbReference type="Pfam" id="PF00892"/>
    </source>
</evidence>
<dbReference type="Proteomes" id="UP000332515">
    <property type="component" value="Unassembled WGS sequence"/>
</dbReference>
<keyword evidence="1" id="KW-0812">Transmembrane</keyword>
<feature type="transmembrane region" description="Helical" evidence="1">
    <location>
        <begin position="240"/>
        <end position="259"/>
    </location>
</feature>
<feature type="transmembrane region" description="Helical" evidence="1">
    <location>
        <begin position="72"/>
        <end position="91"/>
    </location>
</feature>
<name>A0A6A7Y1V4_9HYPH</name>
<feature type="domain" description="EamA" evidence="2">
    <location>
        <begin position="152"/>
        <end position="282"/>
    </location>
</feature>
<proteinExistence type="predicted"/>
<dbReference type="GO" id="GO:0016020">
    <property type="term" value="C:membrane"/>
    <property type="evidence" value="ECO:0007669"/>
    <property type="project" value="InterPro"/>
</dbReference>
<dbReference type="PANTHER" id="PTHR22911">
    <property type="entry name" value="ACYL-MALONYL CONDENSING ENZYME-RELATED"/>
    <property type="match status" value="1"/>
</dbReference>
<reference evidence="3 4" key="1">
    <citation type="submission" date="2019-09" db="EMBL/GenBank/DDBJ databases">
        <title>Segnochrobactrum spirostomi gen. nov., sp. nov., isolated from the ciliate Spirostomum cf. yagiui and description of a novel family, Segnochrobactraceae fam. nov. within the order Rhizobiales of the class Alphaproteobacteria.</title>
        <authorList>
            <person name="Akter S."/>
            <person name="Shazib S.U.A."/>
            <person name="Shin M.K."/>
        </authorList>
    </citation>
    <scope>NUCLEOTIDE SEQUENCE [LARGE SCALE GENOMIC DNA]</scope>
    <source>
        <strain evidence="3 4">Sp-1</strain>
    </source>
</reference>
<keyword evidence="1" id="KW-0472">Membrane</keyword>
<dbReference type="Pfam" id="PF00892">
    <property type="entry name" value="EamA"/>
    <property type="match status" value="2"/>
</dbReference>
<feature type="transmembrane region" description="Helical" evidence="1">
    <location>
        <begin position="150"/>
        <end position="171"/>
    </location>
</feature>
<feature type="domain" description="EamA" evidence="2">
    <location>
        <begin position="11"/>
        <end position="138"/>
    </location>
</feature>
<dbReference type="InterPro" id="IPR037185">
    <property type="entry name" value="EmrE-like"/>
</dbReference>
<keyword evidence="4" id="KW-1185">Reference proteome</keyword>
<sequence length="292" mass="31083">MRSDLGPIPVLVGAAAIAVFVGLDTTMKFLLTDLPVAQVTFLRYAFAIPFCIAAFLKRPEPITVRAIRANGLRGALIVATAVTFFYGVTILPLAEAIAVQFLAPLFIAVLGRFILREPLHPRILIGIAAGFVGVVVIVRAQIGGHHDVRMLWGFASAVCAAFCYALSNVLLRRQSARDGVGLMVLLQTSAAAVFLLPAGAIAWHPIGSAQIGLFVFGACLGTIGQLTLTWAYARAPASRLAILEYTGFLWASLFGFAVFREVPNVDTVFGAAIIVVACLVALRRPGARRQPA</sequence>
<protein>
    <submittedName>
        <fullName evidence="3">DMT family transporter</fullName>
    </submittedName>
</protein>
<dbReference type="AlphaFoldDB" id="A0A6A7Y1V4"/>
<dbReference type="EMBL" id="VWNA01000001">
    <property type="protein sequence ID" value="MQT13050.1"/>
    <property type="molecule type" value="Genomic_DNA"/>
</dbReference>
<evidence type="ECO:0000313" key="4">
    <source>
        <dbReference type="Proteomes" id="UP000332515"/>
    </source>
</evidence>
<dbReference type="SUPFAM" id="SSF103481">
    <property type="entry name" value="Multidrug resistance efflux transporter EmrE"/>
    <property type="match status" value="2"/>
</dbReference>
<dbReference type="PANTHER" id="PTHR22911:SF103">
    <property type="entry name" value="BLR2811 PROTEIN"/>
    <property type="match status" value="1"/>
</dbReference>
<feature type="transmembrane region" description="Helical" evidence="1">
    <location>
        <begin position="265"/>
        <end position="282"/>
    </location>
</feature>
<keyword evidence="1" id="KW-1133">Transmembrane helix</keyword>
<feature type="transmembrane region" description="Helical" evidence="1">
    <location>
        <begin position="5"/>
        <end position="23"/>
    </location>
</feature>
<gene>
    <name evidence="3" type="ORF">F0357_10395</name>
</gene>
<dbReference type="InterPro" id="IPR000620">
    <property type="entry name" value="EamA_dom"/>
</dbReference>
<dbReference type="RefSeq" id="WP_153480795.1">
    <property type="nucleotide sequence ID" value="NZ_VWNA01000001.1"/>
</dbReference>
<feature type="transmembrane region" description="Helical" evidence="1">
    <location>
        <begin position="35"/>
        <end position="56"/>
    </location>
</feature>
<evidence type="ECO:0000313" key="3">
    <source>
        <dbReference type="EMBL" id="MQT13050.1"/>
    </source>
</evidence>